<sequence>MAKKVASFADKVAKDAKKVIATCPQCGAPIQVAQLVVSKKSEETGSWRYSKKSVKICKCNEKEIYAM</sequence>
<reference evidence="1 4" key="2">
    <citation type="submission" date="2015-11" db="EMBL/GenBank/DDBJ databases">
        <authorList>
            <person name="Varghese N."/>
        </authorList>
    </citation>
    <scope>NUCLEOTIDE SEQUENCE [LARGE SCALE GENOMIC DNA]</scope>
    <source>
        <strain evidence="1 4">JGI-8</strain>
    </source>
</reference>
<dbReference type="EMBL" id="CZVI01000015">
    <property type="protein sequence ID" value="CUS88523.1"/>
    <property type="molecule type" value="Genomic_DNA"/>
</dbReference>
<dbReference type="AlphaFoldDB" id="A0A0P1LHF3"/>
<evidence type="ECO:0000313" key="2">
    <source>
        <dbReference type="EMBL" id="CUU02669.1"/>
    </source>
</evidence>
<gene>
    <name evidence="2" type="ORF">JGI4_00568</name>
    <name evidence="1" type="ORF">JGI8_01217</name>
</gene>
<accession>A0A0P1MF96</accession>
<accession>A0A0P1LY04</accession>
<dbReference type="STRING" id="1633631.GCA_001442925_00568"/>
<accession>A0A0S4MYS8</accession>
<accession>A0A0P1LTK1</accession>
<dbReference type="EMBL" id="FAOP01000003">
    <property type="protein sequence ID" value="CUU02669.1"/>
    <property type="molecule type" value="Genomic_DNA"/>
</dbReference>
<evidence type="ECO:0000313" key="1">
    <source>
        <dbReference type="EMBL" id="CUS88523.1"/>
    </source>
</evidence>
<accession>A0A0P1LXZ1</accession>
<accession>A0A0N7MSV8</accession>
<keyword evidence="4" id="KW-1185">Reference proteome</keyword>
<dbReference type="Proteomes" id="UP000182200">
    <property type="component" value="Unassembled WGS sequence"/>
</dbReference>
<protein>
    <submittedName>
        <fullName evidence="2">Uncharacterized protein</fullName>
    </submittedName>
</protein>
<accession>A0A0P1M674</accession>
<evidence type="ECO:0000313" key="4">
    <source>
        <dbReference type="Proteomes" id="UP000182200"/>
    </source>
</evidence>
<evidence type="ECO:0000313" key="3">
    <source>
        <dbReference type="Proteomes" id="UP000182011"/>
    </source>
</evidence>
<organism evidence="2 3">
    <name type="scientific">Candidatus Kryptonium thompsonii</name>
    <dbReference type="NCBI Taxonomy" id="1633631"/>
    <lineage>
        <taxon>Bacteria</taxon>
        <taxon>Pseudomonadati</taxon>
        <taxon>Candidatus Kryptoniota</taxon>
        <taxon>Candidatus Kryptonium</taxon>
    </lineage>
</organism>
<dbReference type="Proteomes" id="UP000182011">
    <property type="component" value="Unassembled WGS sequence"/>
</dbReference>
<accession>A0A0P1NYE3</accession>
<dbReference type="OrthoDB" id="9812936at2"/>
<accession>A0A0P1LHF3</accession>
<proteinExistence type="predicted"/>
<name>A0A0P1LHF3_9BACT</name>
<reference evidence="2 3" key="1">
    <citation type="submission" date="2015-11" db="EMBL/GenBank/DDBJ databases">
        <authorList>
            <person name="Zhang Y."/>
            <person name="Guo Z."/>
        </authorList>
    </citation>
    <scope>NUCLEOTIDE SEQUENCE [LARGE SCALE GENOMIC DNA]</scope>
    <source>
        <strain evidence="2">JGI-4</strain>
    </source>
</reference>
<dbReference type="RefSeq" id="WP_047133449.1">
    <property type="nucleotide sequence ID" value="NZ_CZVI01000015.1"/>
</dbReference>
<accession>A0A0P1LU39</accession>
<accession>A0A0P1P531</accession>